<dbReference type="AlphaFoldDB" id="A0A5N6VZI2"/>
<organism evidence="1 2">
    <name type="scientific">Aspergillus transmontanensis</name>
    <dbReference type="NCBI Taxonomy" id="1034304"/>
    <lineage>
        <taxon>Eukaryota</taxon>
        <taxon>Fungi</taxon>
        <taxon>Dikarya</taxon>
        <taxon>Ascomycota</taxon>
        <taxon>Pezizomycotina</taxon>
        <taxon>Eurotiomycetes</taxon>
        <taxon>Eurotiomycetidae</taxon>
        <taxon>Eurotiales</taxon>
        <taxon>Aspergillaceae</taxon>
        <taxon>Aspergillus</taxon>
        <taxon>Aspergillus subgen. Circumdati</taxon>
    </lineage>
</organism>
<evidence type="ECO:0000313" key="1">
    <source>
        <dbReference type="EMBL" id="KAE8313997.1"/>
    </source>
</evidence>
<accession>A0A5N6VZI2</accession>
<evidence type="ECO:0000313" key="2">
    <source>
        <dbReference type="Proteomes" id="UP000325433"/>
    </source>
</evidence>
<protein>
    <submittedName>
        <fullName evidence="1">Uncharacterized protein</fullName>
    </submittedName>
</protein>
<gene>
    <name evidence="1" type="ORF">BDV41DRAFT_534776</name>
</gene>
<proteinExistence type="predicted"/>
<keyword evidence="2" id="KW-1185">Reference proteome</keyword>
<name>A0A5N6VZI2_9EURO</name>
<dbReference type="EMBL" id="ML738321">
    <property type="protein sequence ID" value="KAE8313997.1"/>
    <property type="molecule type" value="Genomic_DNA"/>
</dbReference>
<sequence>MSATRFYPPLSFTSPGRHSHLPIQVAILTLCSSLLRRMLVDAQLANMGLHLPQEGPLFQVLCQSPCSFPILPST</sequence>
<dbReference type="Proteomes" id="UP000325433">
    <property type="component" value="Unassembled WGS sequence"/>
</dbReference>
<reference evidence="2" key="1">
    <citation type="submission" date="2019-04" db="EMBL/GenBank/DDBJ databases">
        <title>Friends and foes A comparative genomics studyof 23 Aspergillus species from section Flavi.</title>
        <authorList>
            <consortium name="DOE Joint Genome Institute"/>
            <person name="Kjaerbolling I."/>
            <person name="Vesth T."/>
            <person name="Frisvad J.C."/>
            <person name="Nybo J.L."/>
            <person name="Theobald S."/>
            <person name="Kildgaard S."/>
            <person name="Isbrandt T."/>
            <person name="Kuo A."/>
            <person name="Sato A."/>
            <person name="Lyhne E.K."/>
            <person name="Kogle M.E."/>
            <person name="Wiebenga A."/>
            <person name="Kun R.S."/>
            <person name="Lubbers R.J."/>
            <person name="Makela M.R."/>
            <person name="Barry K."/>
            <person name="Chovatia M."/>
            <person name="Clum A."/>
            <person name="Daum C."/>
            <person name="Haridas S."/>
            <person name="He G."/>
            <person name="LaButti K."/>
            <person name="Lipzen A."/>
            <person name="Mondo S."/>
            <person name="Riley R."/>
            <person name="Salamov A."/>
            <person name="Simmons B.A."/>
            <person name="Magnuson J.K."/>
            <person name="Henrissat B."/>
            <person name="Mortensen U.H."/>
            <person name="Larsen T.O."/>
            <person name="Devries R.P."/>
            <person name="Grigoriev I.V."/>
            <person name="Machida M."/>
            <person name="Baker S.E."/>
            <person name="Andersen M.R."/>
        </authorList>
    </citation>
    <scope>NUCLEOTIDE SEQUENCE [LARGE SCALE GENOMIC DNA]</scope>
    <source>
        <strain evidence="2">CBS 130015</strain>
    </source>
</reference>